<reference evidence="1 2" key="1">
    <citation type="submission" date="2021-06" db="EMBL/GenBank/DDBJ databases">
        <title>Caerostris darwini draft genome.</title>
        <authorList>
            <person name="Kono N."/>
            <person name="Arakawa K."/>
        </authorList>
    </citation>
    <scope>NUCLEOTIDE SEQUENCE [LARGE SCALE GENOMIC DNA]</scope>
</reference>
<comment type="caution">
    <text evidence="1">The sequence shown here is derived from an EMBL/GenBank/DDBJ whole genome shotgun (WGS) entry which is preliminary data.</text>
</comment>
<proteinExistence type="predicted"/>
<name>A0AAV4TRH9_9ARAC</name>
<protein>
    <submittedName>
        <fullName evidence="1">Uncharacterized protein</fullName>
    </submittedName>
</protein>
<organism evidence="1 2">
    <name type="scientific">Caerostris darwini</name>
    <dbReference type="NCBI Taxonomy" id="1538125"/>
    <lineage>
        <taxon>Eukaryota</taxon>
        <taxon>Metazoa</taxon>
        <taxon>Ecdysozoa</taxon>
        <taxon>Arthropoda</taxon>
        <taxon>Chelicerata</taxon>
        <taxon>Arachnida</taxon>
        <taxon>Araneae</taxon>
        <taxon>Araneomorphae</taxon>
        <taxon>Entelegynae</taxon>
        <taxon>Araneoidea</taxon>
        <taxon>Araneidae</taxon>
        <taxon>Caerostris</taxon>
    </lineage>
</organism>
<dbReference type="Proteomes" id="UP001054837">
    <property type="component" value="Unassembled WGS sequence"/>
</dbReference>
<keyword evidence="2" id="KW-1185">Reference proteome</keyword>
<evidence type="ECO:0000313" key="1">
    <source>
        <dbReference type="EMBL" id="GIY47932.1"/>
    </source>
</evidence>
<accession>A0AAV4TRH9</accession>
<dbReference type="AlphaFoldDB" id="A0AAV4TRH9"/>
<gene>
    <name evidence="1" type="ORF">CDAR_443581</name>
</gene>
<evidence type="ECO:0000313" key="2">
    <source>
        <dbReference type="Proteomes" id="UP001054837"/>
    </source>
</evidence>
<sequence length="109" mass="12093">MMDWFFCAGPCLGRIKANPASCIFACPATRSADKRSAKLRITEDFECTLQCSALVMVGMRMCLAGFGIDGCAPEWDKNPQKNNCLKVFFPPKSFPPKLVFFYPHSKMGG</sequence>
<dbReference type="EMBL" id="BPLQ01010035">
    <property type="protein sequence ID" value="GIY47932.1"/>
    <property type="molecule type" value="Genomic_DNA"/>
</dbReference>